<dbReference type="SMART" id="SM00448">
    <property type="entry name" value="REC"/>
    <property type="match status" value="1"/>
</dbReference>
<gene>
    <name evidence="4" type="ORF">DS031_11535</name>
</gene>
<feature type="domain" description="Response regulatory" evidence="3">
    <location>
        <begin position="4"/>
        <end position="120"/>
    </location>
</feature>
<evidence type="ECO:0000313" key="5">
    <source>
        <dbReference type="Proteomes" id="UP000253314"/>
    </source>
</evidence>
<proteinExistence type="predicted"/>
<dbReference type="SUPFAM" id="SSF52172">
    <property type="entry name" value="CheY-like"/>
    <property type="match status" value="1"/>
</dbReference>
<dbReference type="Proteomes" id="UP000253314">
    <property type="component" value="Unassembled WGS sequence"/>
</dbReference>
<dbReference type="PANTHER" id="PTHR44591:SF3">
    <property type="entry name" value="RESPONSE REGULATORY DOMAIN-CONTAINING PROTEIN"/>
    <property type="match status" value="1"/>
</dbReference>
<dbReference type="GO" id="GO:0000160">
    <property type="term" value="P:phosphorelay signal transduction system"/>
    <property type="evidence" value="ECO:0007669"/>
    <property type="project" value="InterPro"/>
</dbReference>
<name>A0A366XZG7_9BACI</name>
<dbReference type="Gene3D" id="3.40.50.2300">
    <property type="match status" value="1"/>
</dbReference>
<evidence type="ECO:0000256" key="2">
    <source>
        <dbReference type="PROSITE-ProRule" id="PRU00169"/>
    </source>
</evidence>
<keyword evidence="5" id="KW-1185">Reference proteome</keyword>
<dbReference type="InterPro" id="IPR011006">
    <property type="entry name" value="CheY-like_superfamily"/>
</dbReference>
<dbReference type="PROSITE" id="PS50110">
    <property type="entry name" value="RESPONSE_REGULATORY"/>
    <property type="match status" value="1"/>
</dbReference>
<dbReference type="InterPro" id="IPR050595">
    <property type="entry name" value="Bact_response_regulator"/>
</dbReference>
<dbReference type="AlphaFoldDB" id="A0A366XZG7"/>
<evidence type="ECO:0000259" key="3">
    <source>
        <dbReference type="PROSITE" id="PS50110"/>
    </source>
</evidence>
<dbReference type="RefSeq" id="WP_113806233.1">
    <property type="nucleotide sequence ID" value="NZ_QOCW01000010.1"/>
</dbReference>
<evidence type="ECO:0000256" key="1">
    <source>
        <dbReference type="ARBA" id="ARBA00022553"/>
    </source>
</evidence>
<organism evidence="4 5">
    <name type="scientific">Bacillus taeanensis</name>
    <dbReference type="NCBI Taxonomy" id="273032"/>
    <lineage>
        <taxon>Bacteria</taxon>
        <taxon>Bacillati</taxon>
        <taxon>Bacillota</taxon>
        <taxon>Bacilli</taxon>
        <taxon>Bacillales</taxon>
        <taxon>Bacillaceae</taxon>
        <taxon>Bacillus</taxon>
    </lineage>
</organism>
<dbReference type="Pfam" id="PF00072">
    <property type="entry name" value="Response_reg"/>
    <property type="match status" value="1"/>
</dbReference>
<sequence>MQKKVLIVDDHYGIRSLLRETFQEEGFETFEAANGVQALSILKEKKPDFVLLDLKITNHRMDGIEILQRMKKFDKAIKIMIMTAYEELSLINKAHSLGAIKSFMKPFQPQTICSALKQYVNDQQHHRYGNVTTA</sequence>
<accession>A0A366XZG7</accession>
<reference evidence="4 5" key="1">
    <citation type="submission" date="2018-07" db="EMBL/GenBank/DDBJ databases">
        <title>Lottiidibacillus patelloidae gen. nov., sp. nov., isolated from the intestinal tract of a marine limpet and the reclassification of B. taeanensis BH030017T, B. algicola KMM 3737T and B. hwajinpoensis SW-72T as genus Lottiidibacillus.</title>
        <authorList>
            <person name="Liu R."/>
            <person name="Huang Z."/>
        </authorList>
    </citation>
    <scope>NUCLEOTIDE SEQUENCE [LARGE SCALE GENOMIC DNA]</scope>
    <source>
        <strain evidence="4 5">BH030017</strain>
    </source>
</reference>
<evidence type="ECO:0000313" key="4">
    <source>
        <dbReference type="EMBL" id="RBW69543.1"/>
    </source>
</evidence>
<feature type="modified residue" description="4-aspartylphosphate" evidence="2">
    <location>
        <position position="53"/>
    </location>
</feature>
<keyword evidence="1 2" id="KW-0597">Phosphoprotein</keyword>
<protein>
    <submittedName>
        <fullName evidence="4">Response regulator</fullName>
    </submittedName>
</protein>
<dbReference type="EMBL" id="QOCW01000010">
    <property type="protein sequence ID" value="RBW69543.1"/>
    <property type="molecule type" value="Genomic_DNA"/>
</dbReference>
<dbReference type="PANTHER" id="PTHR44591">
    <property type="entry name" value="STRESS RESPONSE REGULATOR PROTEIN 1"/>
    <property type="match status" value="1"/>
</dbReference>
<comment type="caution">
    <text evidence="4">The sequence shown here is derived from an EMBL/GenBank/DDBJ whole genome shotgun (WGS) entry which is preliminary data.</text>
</comment>
<dbReference type="InterPro" id="IPR001789">
    <property type="entry name" value="Sig_transdc_resp-reg_receiver"/>
</dbReference>